<dbReference type="Gene3D" id="2.40.10.500">
    <property type="match status" value="2"/>
</dbReference>
<dbReference type="EMBL" id="CAJNOI010000025">
    <property type="protein sequence ID" value="CAF0857462.1"/>
    <property type="molecule type" value="Genomic_DNA"/>
</dbReference>
<dbReference type="PANTHER" id="PTHR24104:SF25">
    <property type="entry name" value="PROTEIN LIN-41"/>
    <property type="match status" value="1"/>
</dbReference>
<dbReference type="PANTHER" id="PTHR24104">
    <property type="entry name" value="E3 UBIQUITIN-PROTEIN LIGASE NHLRC1-RELATED"/>
    <property type="match status" value="1"/>
</dbReference>
<keyword evidence="5" id="KW-1185">Reference proteome</keyword>
<dbReference type="Proteomes" id="UP000663877">
    <property type="component" value="Unassembled WGS sequence"/>
</dbReference>
<evidence type="ECO:0000313" key="4">
    <source>
        <dbReference type="EMBL" id="CAF1390518.1"/>
    </source>
</evidence>
<dbReference type="CDD" id="cd05819">
    <property type="entry name" value="NHL"/>
    <property type="match status" value="1"/>
</dbReference>
<dbReference type="InterPro" id="IPR001258">
    <property type="entry name" value="NHL_repeat"/>
</dbReference>
<comment type="caution">
    <text evidence="4">The sequence shown here is derived from an EMBL/GenBank/DDBJ whole genome shotgun (WGS) entry which is preliminary data.</text>
</comment>
<feature type="repeat" description="NHL" evidence="2">
    <location>
        <begin position="190"/>
        <end position="234"/>
    </location>
</feature>
<evidence type="ECO:0000313" key="5">
    <source>
        <dbReference type="Proteomes" id="UP000663832"/>
    </source>
</evidence>
<dbReference type="AlphaFoldDB" id="A0A815KFS4"/>
<dbReference type="Gene3D" id="2.120.10.30">
    <property type="entry name" value="TolB, C-terminal domain"/>
    <property type="match status" value="1"/>
</dbReference>
<dbReference type="Proteomes" id="UP000663832">
    <property type="component" value="Unassembled WGS sequence"/>
</dbReference>
<keyword evidence="1" id="KW-0677">Repeat</keyword>
<dbReference type="GO" id="GO:0008270">
    <property type="term" value="F:zinc ion binding"/>
    <property type="evidence" value="ECO:0007669"/>
    <property type="project" value="UniProtKB-KW"/>
</dbReference>
<protein>
    <recommendedName>
        <fullName evidence="6">NHL repeat containing protein</fullName>
    </recommendedName>
</protein>
<dbReference type="OrthoDB" id="342730at2759"/>
<accession>A0A815KFS4</accession>
<reference evidence="4" key="1">
    <citation type="submission" date="2021-02" db="EMBL/GenBank/DDBJ databases">
        <authorList>
            <person name="Nowell W R."/>
        </authorList>
    </citation>
    <scope>NUCLEOTIDE SEQUENCE</scope>
</reference>
<sequence>MSYNSTGTIITRLTAKKQLLCAAQCGNQFANCNTAVFDSLTTPQCSLYSGSVTPANLTVSMNTIVYDFQQTTPILYHWNTTSITVVGASNGSAGTAANLLARPYGTALGSLNSLYIADLNNNRIQKWLINASNGTTVAGLSNRAAGANSVALNLPDCVVLDSNDNMYIPDRGNHRVVYWANGASSGITIAGTTGISGSANNKFNSPAGIARDSSTGTLYIADTYNHRIMKYLVNATSGTVAAGGNGAGTGNTQLLLIANHQTNNIVRWVLGVSSWTLVIGSPTGLSGSTSTLLNGPIGITLDPIGNIYVADSLNHRIQFFFAGQSNGTTVAGVTGSSGISPSQLNTPYWVIVDDQLNLYVSDHFNNRVQFFSYY</sequence>
<dbReference type="SUPFAM" id="SSF101898">
    <property type="entry name" value="NHL repeat"/>
    <property type="match status" value="1"/>
</dbReference>
<dbReference type="PROSITE" id="PS51125">
    <property type="entry name" value="NHL"/>
    <property type="match status" value="2"/>
</dbReference>
<proteinExistence type="predicted"/>
<dbReference type="InterPro" id="IPR011042">
    <property type="entry name" value="6-blade_b-propeller_TolB-like"/>
</dbReference>
<organism evidence="4 5">
    <name type="scientific">Adineta steineri</name>
    <dbReference type="NCBI Taxonomy" id="433720"/>
    <lineage>
        <taxon>Eukaryota</taxon>
        <taxon>Metazoa</taxon>
        <taxon>Spiralia</taxon>
        <taxon>Gnathifera</taxon>
        <taxon>Rotifera</taxon>
        <taxon>Eurotatoria</taxon>
        <taxon>Bdelloidea</taxon>
        <taxon>Adinetida</taxon>
        <taxon>Adinetidae</taxon>
        <taxon>Adineta</taxon>
    </lineage>
</organism>
<gene>
    <name evidence="3" type="ORF">BJG266_LOCUS8190</name>
    <name evidence="4" type="ORF">QVE165_LOCUS36184</name>
</gene>
<evidence type="ECO:0000256" key="1">
    <source>
        <dbReference type="ARBA" id="ARBA00022737"/>
    </source>
</evidence>
<feature type="repeat" description="NHL" evidence="2">
    <location>
        <begin position="293"/>
        <end position="323"/>
    </location>
</feature>
<evidence type="ECO:0008006" key="6">
    <source>
        <dbReference type="Google" id="ProtNLM"/>
    </source>
</evidence>
<evidence type="ECO:0000256" key="2">
    <source>
        <dbReference type="PROSITE-ProRule" id="PRU00504"/>
    </source>
</evidence>
<name>A0A815KFS4_9BILA</name>
<dbReference type="EMBL" id="CAJNOM010000360">
    <property type="protein sequence ID" value="CAF1390518.1"/>
    <property type="molecule type" value="Genomic_DNA"/>
</dbReference>
<evidence type="ECO:0000313" key="3">
    <source>
        <dbReference type="EMBL" id="CAF0857462.1"/>
    </source>
</evidence>
<dbReference type="InterPro" id="IPR050952">
    <property type="entry name" value="TRIM-NHL_E3_ligases"/>
</dbReference>
<dbReference type="Pfam" id="PF01436">
    <property type="entry name" value="NHL"/>
    <property type="match status" value="2"/>
</dbReference>